<dbReference type="AlphaFoldDB" id="A0A2V1JYL6"/>
<dbReference type="PANTHER" id="PTHR30086">
    <property type="entry name" value="ARGININE EXPORTER PROTEIN ARGO"/>
    <property type="match status" value="1"/>
</dbReference>
<protein>
    <submittedName>
        <fullName evidence="7">Lysine transporter LysE</fullName>
    </submittedName>
</protein>
<feature type="transmembrane region" description="Helical" evidence="6">
    <location>
        <begin position="36"/>
        <end position="56"/>
    </location>
</feature>
<dbReference type="GO" id="GO:0005886">
    <property type="term" value="C:plasma membrane"/>
    <property type="evidence" value="ECO:0007669"/>
    <property type="project" value="UniProtKB-SubCell"/>
</dbReference>
<evidence type="ECO:0000256" key="4">
    <source>
        <dbReference type="ARBA" id="ARBA00022989"/>
    </source>
</evidence>
<comment type="caution">
    <text evidence="7">The sequence shown here is derived from an EMBL/GenBank/DDBJ whole genome shotgun (WGS) entry which is preliminary data.</text>
</comment>
<sequence>MEQFLMVAVAHFLALLSPGPDFFLIARTSAVQGWRLAAGVCAGVAVANAVFIVLAFSGVSVFRPGSLLFEVVQWAGCLYLLYLGGLFLRHAGRTPLMLPDTVAQVSRDRQSTARGLPGQVGWWRNFMMGFMSGGLNPKNALFYVSLAAMLGQQPDLLLAGYGLWMFGVVLGWDVLVALAIGNRAILSRFARILPAVERITGVCLIGLAVAVLASRG</sequence>
<accession>A0A2V1JYL6</accession>
<keyword evidence="2" id="KW-1003">Cell membrane</keyword>
<keyword evidence="8" id="KW-1185">Reference proteome</keyword>
<evidence type="ECO:0000256" key="2">
    <source>
        <dbReference type="ARBA" id="ARBA00022475"/>
    </source>
</evidence>
<feature type="transmembrane region" description="Helical" evidence="6">
    <location>
        <begin position="158"/>
        <end position="180"/>
    </location>
</feature>
<keyword evidence="4 6" id="KW-1133">Transmembrane helix</keyword>
<evidence type="ECO:0000313" key="8">
    <source>
        <dbReference type="Proteomes" id="UP000245212"/>
    </source>
</evidence>
<gene>
    <name evidence="7" type="ORF">DD235_10845</name>
</gene>
<evidence type="ECO:0000256" key="6">
    <source>
        <dbReference type="SAM" id="Phobius"/>
    </source>
</evidence>
<dbReference type="PANTHER" id="PTHR30086:SF17">
    <property type="entry name" value="LYSE FAMILY TRANSLOCATOR"/>
    <property type="match status" value="1"/>
</dbReference>
<feature type="transmembrane region" description="Helical" evidence="6">
    <location>
        <begin position="192"/>
        <end position="213"/>
    </location>
</feature>
<organism evidence="7 8">
    <name type="scientific">Corticimicrobacter populi</name>
    <dbReference type="NCBI Taxonomy" id="2175229"/>
    <lineage>
        <taxon>Bacteria</taxon>
        <taxon>Pseudomonadati</taxon>
        <taxon>Pseudomonadota</taxon>
        <taxon>Betaproteobacteria</taxon>
        <taxon>Burkholderiales</taxon>
        <taxon>Alcaligenaceae</taxon>
        <taxon>Corticimicrobacter</taxon>
    </lineage>
</organism>
<dbReference type="RefSeq" id="WP_109062099.1">
    <property type="nucleotide sequence ID" value="NZ_QETA01000004.1"/>
</dbReference>
<dbReference type="GO" id="GO:0015171">
    <property type="term" value="F:amino acid transmembrane transporter activity"/>
    <property type="evidence" value="ECO:0007669"/>
    <property type="project" value="TreeGrafter"/>
</dbReference>
<comment type="subcellular location">
    <subcellularLocation>
        <location evidence="1">Cell membrane</location>
        <topology evidence="1">Multi-pass membrane protein</topology>
    </subcellularLocation>
</comment>
<keyword evidence="5 6" id="KW-0472">Membrane</keyword>
<dbReference type="Pfam" id="PF01810">
    <property type="entry name" value="LysE"/>
    <property type="match status" value="1"/>
</dbReference>
<reference evidence="8" key="1">
    <citation type="submission" date="2018-05" db="EMBL/GenBank/DDBJ databases">
        <authorList>
            <person name="Li Y."/>
        </authorList>
    </citation>
    <scope>NUCLEOTIDE SEQUENCE [LARGE SCALE GENOMIC DNA]</scope>
    <source>
        <strain evidence="8">3d-2-2</strain>
    </source>
</reference>
<evidence type="ECO:0000313" key="7">
    <source>
        <dbReference type="EMBL" id="PWF22574.1"/>
    </source>
</evidence>
<dbReference type="InterPro" id="IPR001123">
    <property type="entry name" value="LeuE-type"/>
</dbReference>
<name>A0A2V1JYL6_9BURK</name>
<feature type="transmembrane region" description="Helical" evidence="6">
    <location>
        <begin position="68"/>
        <end position="88"/>
    </location>
</feature>
<proteinExistence type="predicted"/>
<evidence type="ECO:0000256" key="5">
    <source>
        <dbReference type="ARBA" id="ARBA00023136"/>
    </source>
</evidence>
<dbReference type="EMBL" id="QETA01000004">
    <property type="protein sequence ID" value="PWF22574.1"/>
    <property type="molecule type" value="Genomic_DNA"/>
</dbReference>
<keyword evidence="3 6" id="KW-0812">Transmembrane</keyword>
<evidence type="ECO:0000256" key="1">
    <source>
        <dbReference type="ARBA" id="ARBA00004651"/>
    </source>
</evidence>
<evidence type="ECO:0000256" key="3">
    <source>
        <dbReference type="ARBA" id="ARBA00022692"/>
    </source>
</evidence>
<dbReference type="Proteomes" id="UP000245212">
    <property type="component" value="Unassembled WGS sequence"/>
</dbReference>